<keyword evidence="2" id="KW-1185">Reference proteome</keyword>
<evidence type="ECO:0000313" key="1">
    <source>
        <dbReference type="EMBL" id="SDT21630.1"/>
    </source>
</evidence>
<dbReference type="AlphaFoldDB" id="A0A1H1YJJ9"/>
<dbReference type="EMBL" id="LT629750">
    <property type="protein sequence ID" value="SDT21630.1"/>
    <property type="molecule type" value="Genomic_DNA"/>
</dbReference>
<dbReference type="Proteomes" id="UP000243904">
    <property type="component" value="Chromosome I"/>
</dbReference>
<organism evidence="1 2">
    <name type="scientific">Bradyrhizobium canariense</name>
    <dbReference type="NCBI Taxonomy" id="255045"/>
    <lineage>
        <taxon>Bacteria</taxon>
        <taxon>Pseudomonadati</taxon>
        <taxon>Pseudomonadota</taxon>
        <taxon>Alphaproteobacteria</taxon>
        <taxon>Hyphomicrobiales</taxon>
        <taxon>Nitrobacteraceae</taxon>
        <taxon>Bradyrhizobium</taxon>
    </lineage>
</organism>
<reference evidence="2" key="1">
    <citation type="submission" date="2016-10" db="EMBL/GenBank/DDBJ databases">
        <authorList>
            <person name="Varghese N."/>
            <person name="Submissions S."/>
        </authorList>
    </citation>
    <scope>NUCLEOTIDE SEQUENCE [LARGE SCALE GENOMIC DNA]</scope>
    <source>
        <strain evidence="2">GAS369</strain>
    </source>
</reference>
<gene>
    <name evidence="1" type="ORF">SAMN05444158_4851</name>
</gene>
<proteinExistence type="predicted"/>
<name>A0A1H1YJJ9_9BRAD</name>
<evidence type="ECO:0000313" key="2">
    <source>
        <dbReference type="Proteomes" id="UP000243904"/>
    </source>
</evidence>
<accession>A0A1H1YJJ9</accession>
<sequence>MMQPEKSRASLGAWLLDGIAEALTRVYTNLSPPRLTKNPSYISPRLSG</sequence>
<protein>
    <submittedName>
        <fullName evidence="1">Uncharacterized protein</fullName>
    </submittedName>
</protein>